<dbReference type="Pfam" id="PF01842">
    <property type="entry name" value="ACT"/>
    <property type="match status" value="1"/>
</dbReference>
<keyword evidence="4" id="KW-0963">Cytoplasm</keyword>
<dbReference type="PROSITE" id="PS51671">
    <property type="entry name" value="ACT"/>
    <property type="match status" value="1"/>
</dbReference>
<dbReference type="EMBL" id="JBGBPQ010000020">
    <property type="protein sequence ID" value="KAL1504342.1"/>
    <property type="molecule type" value="Genomic_DNA"/>
</dbReference>
<gene>
    <name evidence="10" type="ORF">AB1Y20_010748</name>
</gene>
<name>A0AB34IQ77_PRYPA</name>
<keyword evidence="7" id="KW-0413">Isomerase</keyword>
<dbReference type="InterPro" id="IPR001086">
    <property type="entry name" value="Preph_deHydtase"/>
</dbReference>
<dbReference type="PROSITE" id="PS51171">
    <property type="entry name" value="PREPHENATE_DEHYDR_3"/>
    <property type="match status" value="1"/>
</dbReference>
<proteinExistence type="predicted"/>
<dbReference type="GO" id="GO:0009094">
    <property type="term" value="P:L-phenylalanine biosynthetic process"/>
    <property type="evidence" value="ECO:0007669"/>
    <property type="project" value="InterPro"/>
</dbReference>
<comment type="pathway">
    <text evidence="2">Metabolic intermediate biosynthesis; prephenate biosynthesis; prephenate from chorismate: step 1/1.</text>
</comment>
<dbReference type="CDD" id="cd04905">
    <property type="entry name" value="ACT_CM-PDT"/>
    <property type="match status" value="1"/>
</dbReference>
<evidence type="ECO:0000256" key="5">
    <source>
        <dbReference type="ARBA" id="ARBA00022605"/>
    </source>
</evidence>
<dbReference type="PROSITE" id="PS51169">
    <property type="entry name" value="CHORISMATE_MUT_3"/>
    <property type="match status" value="1"/>
</dbReference>
<dbReference type="PANTHER" id="PTHR21145:SF12">
    <property type="entry name" value="CHORISMATE MUTASE"/>
    <property type="match status" value="1"/>
</dbReference>
<dbReference type="Pfam" id="PF00800">
    <property type="entry name" value="PDT"/>
    <property type="match status" value="1"/>
</dbReference>
<comment type="subcellular location">
    <subcellularLocation>
        <location evidence="1">Cytoplasm</location>
    </subcellularLocation>
</comment>
<dbReference type="InterPro" id="IPR008238">
    <property type="entry name" value="Chorismate_mutase_AroQ_euk"/>
</dbReference>
<evidence type="ECO:0000256" key="2">
    <source>
        <dbReference type="ARBA" id="ARBA00004817"/>
    </source>
</evidence>
<keyword evidence="11" id="KW-1185">Reference proteome</keyword>
<feature type="domain" description="ACT" evidence="9">
    <location>
        <begin position="510"/>
        <end position="585"/>
    </location>
</feature>
<dbReference type="InterPro" id="IPR002701">
    <property type="entry name" value="CM_II_prokaryot"/>
</dbReference>
<dbReference type="GO" id="GO:0046417">
    <property type="term" value="P:chorismate metabolic process"/>
    <property type="evidence" value="ECO:0007669"/>
    <property type="project" value="InterPro"/>
</dbReference>
<evidence type="ECO:0000313" key="10">
    <source>
        <dbReference type="EMBL" id="KAL1504342.1"/>
    </source>
</evidence>
<dbReference type="SUPFAM" id="SSF55021">
    <property type="entry name" value="ACT-like"/>
    <property type="match status" value="1"/>
</dbReference>
<dbReference type="Gene3D" id="1.10.590.10">
    <property type="entry name" value="Chorismate mutase, AroQ class superfamily, eukaryotic"/>
    <property type="match status" value="1"/>
</dbReference>
<dbReference type="Pfam" id="PF01817">
    <property type="entry name" value="CM_2"/>
    <property type="match status" value="1"/>
</dbReference>
<evidence type="ECO:0000259" key="9">
    <source>
        <dbReference type="PROSITE" id="PS51671"/>
    </source>
</evidence>
<comment type="caution">
    <text evidence="10">The sequence shown here is derived from an EMBL/GenBank/DDBJ whole genome shotgun (WGS) entry which is preliminary data.</text>
</comment>
<feature type="domain" description="Prephenate dehydratase" evidence="8">
    <location>
        <begin position="298"/>
        <end position="496"/>
    </location>
</feature>
<protein>
    <recommendedName>
        <fullName evidence="3">chorismate mutase</fullName>
        <ecNumber evidence="3">5.4.99.5</ecNumber>
    </recommendedName>
</protein>
<sequence>MSSEPPPTSPSPLAAPFSLLPPGATLSLQLPPSSRVSPMSGGLDLSSIRHALIRQEDTIIFALIERAQFAHNSACYDSEHPAYALLPTGGLAASGDSFLDFMLVETERLHARVRRYTSPDEHAFFPHRLPPPELPPLEFQNELHPVVVNLNDRIKQLYVHKVLPALCRAGDDQQHGSSVVADVAVLQAISKRVHYGMFVAEAKFRSQTEEYTRLIRAGDEASIMELLTNAAVEERVLKRVRKKASTFGREIVDDSGISDDAPLRVDPELIVTLYHDYVIPLTKEAEVEYLMQRLREGVIAFHGTANGIEQGLVSARFASSDQAFALTSLQYGRKGGESSLLRLAEPADVVAAVMSGKVQLGVIVVEHGDSGVQAAPISLLRTCPTHVQVVDEIIGKSNFQLVSSTSLQSVTKVRGRREAVRLCATWLRRKLARVVDIEEVDLAHGQPPWATTLGRTEHATTAYIATQDTPLAPGINVLLPVSDEICERTRCLVLSSRAGDTPPAGCEKTLLLFGLSDGAGSLAKVLNVFTHHGVNLTYIQSHADLESPSHYNFFCELQGHARDTSMAAALEQLKETCFFVRILGSFCPSKH</sequence>
<dbReference type="InterPro" id="IPR002912">
    <property type="entry name" value="ACT_dom"/>
</dbReference>
<accession>A0AB34IQ77</accession>
<evidence type="ECO:0000256" key="3">
    <source>
        <dbReference type="ARBA" id="ARBA00012404"/>
    </source>
</evidence>
<dbReference type="SUPFAM" id="SSF53850">
    <property type="entry name" value="Periplasmic binding protein-like II"/>
    <property type="match status" value="1"/>
</dbReference>
<evidence type="ECO:0000256" key="6">
    <source>
        <dbReference type="ARBA" id="ARBA00023141"/>
    </source>
</evidence>
<dbReference type="EC" id="5.4.99.5" evidence="3"/>
<evidence type="ECO:0000313" key="11">
    <source>
        <dbReference type="Proteomes" id="UP001515480"/>
    </source>
</evidence>
<dbReference type="NCBIfam" id="TIGR01802">
    <property type="entry name" value="CM_pl-yst"/>
    <property type="match status" value="1"/>
</dbReference>
<dbReference type="InterPro" id="IPR036263">
    <property type="entry name" value="Chorismate_II_sf"/>
</dbReference>
<dbReference type="GO" id="GO:0004106">
    <property type="term" value="F:chorismate mutase activity"/>
    <property type="evidence" value="ECO:0007669"/>
    <property type="project" value="UniProtKB-EC"/>
</dbReference>
<evidence type="ECO:0000256" key="7">
    <source>
        <dbReference type="ARBA" id="ARBA00023235"/>
    </source>
</evidence>
<dbReference type="InterPro" id="IPR045865">
    <property type="entry name" value="ACT-like_dom_sf"/>
</dbReference>
<dbReference type="AlphaFoldDB" id="A0AB34IQ77"/>
<dbReference type="Proteomes" id="UP001515480">
    <property type="component" value="Unassembled WGS sequence"/>
</dbReference>
<dbReference type="GO" id="GO:0004664">
    <property type="term" value="F:prephenate dehydratase activity"/>
    <property type="evidence" value="ECO:0007669"/>
    <property type="project" value="InterPro"/>
</dbReference>
<dbReference type="SUPFAM" id="SSF48600">
    <property type="entry name" value="Chorismate mutase II"/>
    <property type="match status" value="1"/>
</dbReference>
<dbReference type="Gene3D" id="3.30.70.260">
    <property type="match status" value="1"/>
</dbReference>
<reference evidence="10 11" key="1">
    <citation type="journal article" date="2024" name="Science">
        <title>Giant polyketide synthase enzymes in the biosynthesis of giant marine polyether toxins.</title>
        <authorList>
            <person name="Fallon T.R."/>
            <person name="Shende V.V."/>
            <person name="Wierzbicki I.H."/>
            <person name="Pendleton A.L."/>
            <person name="Watervoot N.F."/>
            <person name="Auber R.P."/>
            <person name="Gonzalez D.J."/>
            <person name="Wisecaver J.H."/>
            <person name="Moore B.S."/>
        </authorList>
    </citation>
    <scope>NUCLEOTIDE SEQUENCE [LARGE SCALE GENOMIC DNA]</scope>
    <source>
        <strain evidence="10 11">12B1</strain>
    </source>
</reference>
<evidence type="ECO:0000256" key="4">
    <source>
        <dbReference type="ARBA" id="ARBA00022490"/>
    </source>
</evidence>
<organism evidence="10 11">
    <name type="scientific">Prymnesium parvum</name>
    <name type="common">Toxic golden alga</name>
    <dbReference type="NCBI Taxonomy" id="97485"/>
    <lineage>
        <taxon>Eukaryota</taxon>
        <taxon>Haptista</taxon>
        <taxon>Haptophyta</taxon>
        <taxon>Prymnesiophyceae</taxon>
        <taxon>Prymnesiales</taxon>
        <taxon>Prymnesiaceae</taxon>
        <taxon>Prymnesium</taxon>
    </lineage>
</organism>
<dbReference type="InterPro" id="IPR037039">
    <property type="entry name" value="CM_AroQ_sf_eucaryotic"/>
</dbReference>
<dbReference type="PANTHER" id="PTHR21145">
    <property type="entry name" value="CHORISMATE MUTASE"/>
    <property type="match status" value="1"/>
</dbReference>
<dbReference type="GO" id="GO:0005737">
    <property type="term" value="C:cytoplasm"/>
    <property type="evidence" value="ECO:0007669"/>
    <property type="project" value="UniProtKB-SubCell"/>
</dbReference>
<evidence type="ECO:0000259" key="8">
    <source>
        <dbReference type="PROSITE" id="PS51171"/>
    </source>
</evidence>
<keyword evidence="5" id="KW-0028">Amino-acid biosynthesis</keyword>
<keyword evidence="6" id="KW-0057">Aromatic amino acid biosynthesis</keyword>
<evidence type="ECO:0000256" key="1">
    <source>
        <dbReference type="ARBA" id="ARBA00004496"/>
    </source>
</evidence>